<evidence type="ECO:0000256" key="1">
    <source>
        <dbReference type="SAM" id="SignalP"/>
    </source>
</evidence>
<dbReference type="HOGENOM" id="CLU_2000538_0_0_10"/>
<dbReference type="EMBL" id="HG315671">
    <property type="protein sequence ID" value="CDF78902.1"/>
    <property type="molecule type" value="Genomic_DNA"/>
</dbReference>
<organism evidence="2 3">
    <name type="scientific">Formosa agariphila (strain DSM 15362 / KCTC 12365 / LMG 23005 / KMM 3901 / M-2Alg 35-1)</name>
    <dbReference type="NCBI Taxonomy" id="1347342"/>
    <lineage>
        <taxon>Bacteria</taxon>
        <taxon>Pseudomonadati</taxon>
        <taxon>Bacteroidota</taxon>
        <taxon>Flavobacteriia</taxon>
        <taxon>Flavobacteriales</taxon>
        <taxon>Flavobacteriaceae</taxon>
        <taxon>Formosa</taxon>
    </lineage>
</organism>
<dbReference type="PATRIC" id="fig|1347342.6.peg.1200"/>
<name>T2KJ44_FORAG</name>
<accession>T2KJ44</accession>
<dbReference type="Proteomes" id="UP000016160">
    <property type="component" value="Chromosome"/>
</dbReference>
<evidence type="ECO:0000313" key="2">
    <source>
        <dbReference type="EMBL" id="CDF78902.1"/>
    </source>
</evidence>
<dbReference type="AlphaFoldDB" id="T2KJ44"/>
<protein>
    <submittedName>
        <fullName evidence="2">Uncharacterized protein</fullName>
    </submittedName>
</protein>
<sequence>VKKVVKFSGGLLLSLLYCFALYSVTQPLPETFTYYPNNPEQQQKVSKVSKSIFSLTAEPENVVISFPSPAGHFLKIPLFNSVWFPKISEQLIASQFLQYKINQTNTLVNYRKNDSIFPFHYFW</sequence>
<reference evidence="2 3" key="1">
    <citation type="journal article" date="2013" name="Appl. Environ. Microbiol.">
        <title>The genome of the alga-associated marine flavobacterium Formosa agariphila KMM 3901T reveals a broad potential for degradation of algal polysaccharides.</title>
        <authorList>
            <person name="Mann A.J."/>
            <person name="Hahnke R.L."/>
            <person name="Huang S."/>
            <person name="Werner J."/>
            <person name="Xing P."/>
            <person name="Barbeyron T."/>
            <person name="Huettel B."/>
            <person name="Stueber K."/>
            <person name="Reinhardt R."/>
            <person name="Harder J."/>
            <person name="Gloeckner F.O."/>
            <person name="Amann R.I."/>
            <person name="Teeling H."/>
        </authorList>
    </citation>
    <scope>NUCLEOTIDE SEQUENCE [LARGE SCALE GENOMIC DNA]</scope>
    <source>
        <strain evidence="3">DSM 15362 / KCTC 12365 / LMG 23005 / KMM 3901</strain>
    </source>
</reference>
<dbReference type="eggNOG" id="ENOG5033CGQ">
    <property type="taxonomic scope" value="Bacteria"/>
</dbReference>
<gene>
    <name evidence="2" type="ORF">BN863_11900</name>
</gene>
<feature type="chain" id="PRO_5004590820" evidence="1">
    <location>
        <begin position="23"/>
        <end position="123"/>
    </location>
</feature>
<keyword evidence="3" id="KW-1185">Reference proteome</keyword>
<keyword evidence="1" id="KW-0732">Signal</keyword>
<feature type="signal peptide" evidence="1">
    <location>
        <begin position="1"/>
        <end position="22"/>
    </location>
</feature>
<evidence type="ECO:0000313" key="3">
    <source>
        <dbReference type="Proteomes" id="UP000016160"/>
    </source>
</evidence>
<proteinExistence type="predicted"/>
<feature type="non-terminal residue" evidence="2">
    <location>
        <position position="1"/>
    </location>
</feature>
<dbReference type="STRING" id="1347342.BN863_11900"/>